<keyword evidence="2" id="KW-0812">Transmembrane</keyword>
<evidence type="ECO:0000256" key="2">
    <source>
        <dbReference type="SAM" id="Phobius"/>
    </source>
</evidence>
<sequence length="258" mass="28217">MADAFDERLKTSLRRATEPASRMQEDVWSRIAERLAAEPTDREEAAEEAAPSPVRRRRLRRAAVGSAAAVAMLGAFLAASPPGQAFVAEVKSWFAPQKTVEEPLEGLPESTEVELQEGTAGYVIYFDEARFRMDRVDGVDRIVPVEPPGPGYPEVYMEISHTDGAPADVAKALAASVEREPTVLGPRKVEFPTAGWEVYAVGGTGGLAWNDPVVRYLAIDDGAGGSFVAKQKYFLEAEEGYGARFQLMMKEFYITENP</sequence>
<evidence type="ECO:0000313" key="3">
    <source>
        <dbReference type="EMBL" id="TLS51295.1"/>
    </source>
</evidence>
<dbReference type="Proteomes" id="UP000309676">
    <property type="component" value="Unassembled WGS sequence"/>
</dbReference>
<feature type="compositionally biased region" description="Basic and acidic residues" evidence="1">
    <location>
        <begin position="1"/>
        <end position="10"/>
    </location>
</feature>
<comment type="caution">
    <text evidence="3">The sequence shown here is derived from an EMBL/GenBank/DDBJ whole genome shotgun (WGS) entry which is preliminary data.</text>
</comment>
<organism evidence="3 4">
    <name type="scientific">Paenibacillus antri</name>
    <dbReference type="NCBI Taxonomy" id="2582848"/>
    <lineage>
        <taxon>Bacteria</taxon>
        <taxon>Bacillati</taxon>
        <taxon>Bacillota</taxon>
        <taxon>Bacilli</taxon>
        <taxon>Bacillales</taxon>
        <taxon>Paenibacillaceae</taxon>
        <taxon>Paenibacillus</taxon>
    </lineage>
</organism>
<evidence type="ECO:0000256" key="1">
    <source>
        <dbReference type="SAM" id="MobiDB-lite"/>
    </source>
</evidence>
<protein>
    <submittedName>
        <fullName evidence="3">Uncharacterized protein</fullName>
    </submittedName>
</protein>
<gene>
    <name evidence="3" type="ORF">FE782_16340</name>
</gene>
<dbReference type="AlphaFoldDB" id="A0A5R9GID1"/>
<proteinExistence type="predicted"/>
<feature type="region of interest" description="Disordered" evidence="1">
    <location>
        <begin position="1"/>
        <end position="25"/>
    </location>
</feature>
<dbReference type="OrthoDB" id="2871129at2"/>
<evidence type="ECO:0000313" key="4">
    <source>
        <dbReference type="Proteomes" id="UP000309676"/>
    </source>
</evidence>
<keyword evidence="4" id="KW-1185">Reference proteome</keyword>
<reference evidence="3 4" key="1">
    <citation type="submission" date="2019-05" db="EMBL/GenBank/DDBJ databases">
        <authorList>
            <person name="Narsing Rao M.P."/>
            <person name="Li W.J."/>
        </authorList>
    </citation>
    <scope>NUCLEOTIDE SEQUENCE [LARGE SCALE GENOMIC DNA]</scope>
    <source>
        <strain evidence="3 4">SYSU_K30003</strain>
    </source>
</reference>
<keyword evidence="2" id="KW-1133">Transmembrane helix</keyword>
<accession>A0A5R9GID1</accession>
<name>A0A5R9GID1_9BACL</name>
<dbReference type="RefSeq" id="WP_138195290.1">
    <property type="nucleotide sequence ID" value="NZ_VCIW01000010.1"/>
</dbReference>
<feature type="transmembrane region" description="Helical" evidence="2">
    <location>
        <begin position="62"/>
        <end position="79"/>
    </location>
</feature>
<dbReference type="EMBL" id="VCIW01000010">
    <property type="protein sequence ID" value="TLS51295.1"/>
    <property type="molecule type" value="Genomic_DNA"/>
</dbReference>
<keyword evidence="2" id="KW-0472">Membrane</keyword>